<dbReference type="RefSeq" id="WP_378400707.1">
    <property type="nucleotide sequence ID" value="NZ_JBHTCS010000001.1"/>
</dbReference>
<dbReference type="EMBL" id="JBHTCS010000001">
    <property type="protein sequence ID" value="MFC7446494.1"/>
    <property type="molecule type" value="Genomic_DNA"/>
</dbReference>
<sequence>MDFTFDERTEELRDRLLTFMDEFVYPVEHLFHDQALRTDARWERPAAMAELKRQARARGLWNLFLGGDQGAGLTNAQYAPLAEITGWSPEVAPEALNCNPPDTGNMELLTLFGTEDQRERWLAPLLEGRIRSAYCMTEPAVASSDPANLRTTITDDGTHWVIDGVKWWSTGAMSSDCKLLVVMGTTDPDADSRNRHSLVLVPRDTPGVTVRRGLQIFGFEHGAHGGHAEIQFKGTRVPKNYLLGERGRGQALAQARLGPGRIHHCMRMVGMAERAIDLMCRRASERIAFGSPLADQGIIQHWIAESRVKVDQLRLYVLHAAWLIDTVGAQQARNEISAIKVAAPDVVGWIIDKAIQVHGAAGLAQDHPLAMLWAQARTMRFIDGADEVHRMVVAARELHRHGGADAVRAGSAGVRCLTG</sequence>
<reference evidence="10" key="1">
    <citation type="journal article" date="2019" name="Int. J. Syst. Evol. Microbiol.">
        <title>The Global Catalogue of Microorganisms (GCM) 10K type strain sequencing project: providing services to taxonomists for standard genome sequencing and annotation.</title>
        <authorList>
            <consortium name="The Broad Institute Genomics Platform"/>
            <consortium name="The Broad Institute Genome Sequencing Center for Infectious Disease"/>
            <person name="Wu L."/>
            <person name="Ma J."/>
        </authorList>
    </citation>
    <scope>NUCLEOTIDE SEQUENCE [LARGE SCALE GENOMIC DNA]</scope>
    <source>
        <strain evidence="10">ICMP 19430</strain>
    </source>
</reference>
<evidence type="ECO:0000256" key="5">
    <source>
        <dbReference type="ARBA" id="ARBA00023002"/>
    </source>
</evidence>
<name>A0ABW2RSG2_9NOCA</name>
<dbReference type="InterPro" id="IPR009100">
    <property type="entry name" value="AcylCoA_DH/oxidase_NM_dom_sf"/>
</dbReference>
<evidence type="ECO:0000256" key="3">
    <source>
        <dbReference type="ARBA" id="ARBA00022630"/>
    </source>
</evidence>
<dbReference type="Pfam" id="PF02770">
    <property type="entry name" value="Acyl-CoA_dh_M"/>
    <property type="match status" value="1"/>
</dbReference>
<dbReference type="Proteomes" id="UP001596484">
    <property type="component" value="Unassembled WGS sequence"/>
</dbReference>
<dbReference type="InterPro" id="IPR009075">
    <property type="entry name" value="AcylCo_DH/oxidase_C"/>
</dbReference>
<dbReference type="Gene3D" id="1.20.140.10">
    <property type="entry name" value="Butyryl-CoA Dehydrogenase, subunit A, domain 3"/>
    <property type="match status" value="1"/>
</dbReference>
<evidence type="ECO:0000313" key="10">
    <source>
        <dbReference type="Proteomes" id="UP001596484"/>
    </source>
</evidence>
<dbReference type="Gene3D" id="1.10.540.10">
    <property type="entry name" value="Acyl-CoA dehydrogenase/oxidase, N-terminal domain"/>
    <property type="match status" value="1"/>
</dbReference>
<dbReference type="InterPro" id="IPR036250">
    <property type="entry name" value="AcylCo_DH-like_C"/>
</dbReference>
<proteinExistence type="inferred from homology"/>
<evidence type="ECO:0000256" key="4">
    <source>
        <dbReference type="ARBA" id="ARBA00022827"/>
    </source>
</evidence>
<protein>
    <submittedName>
        <fullName evidence="9">Acyl-CoA dehydrogenase family protein</fullName>
    </submittedName>
</protein>
<keyword evidence="10" id="KW-1185">Reference proteome</keyword>
<dbReference type="Pfam" id="PF00441">
    <property type="entry name" value="Acyl-CoA_dh_1"/>
    <property type="match status" value="1"/>
</dbReference>
<evidence type="ECO:0000256" key="2">
    <source>
        <dbReference type="ARBA" id="ARBA00009347"/>
    </source>
</evidence>
<dbReference type="SUPFAM" id="SSF47203">
    <property type="entry name" value="Acyl-CoA dehydrogenase C-terminal domain-like"/>
    <property type="match status" value="1"/>
</dbReference>
<comment type="caution">
    <text evidence="9">The sequence shown here is derived from an EMBL/GenBank/DDBJ whole genome shotgun (WGS) entry which is preliminary data.</text>
</comment>
<organism evidence="9 10">
    <name type="scientific">Rhodococcus daqingensis</name>
    <dbReference type="NCBI Taxonomy" id="2479363"/>
    <lineage>
        <taxon>Bacteria</taxon>
        <taxon>Bacillati</taxon>
        <taxon>Actinomycetota</taxon>
        <taxon>Actinomycetes</taxon>
        <taxon>Mycobacteriales</taxon>
        <taxon>Nocardiaceae</taxon>
        <taxon>Rhodococcus</taxon>
    </lineage>
</organism>
<dbReference type="InterPro" id="IPR046373">
    <property type="entry name" value="Acyl-CoA_Oxase/DH_mid-dom_sf"/>
</dbReference>
<comment type="similarity">
    <text evidence="2 6">Belongs to the acyl-CoA dehydrogenase family.</text>
</comment>
<keyword evidence="4 6" id="KW-0274">FAD</keyword>
<comment type="cofactor">
    <cofactor evidence="1 6">
        <name>FAD</name>
        <dbReference type="ChEBI" id="CHEBI:57692"/>
    </cofactor>
</comment>
<dbReference type="InterPro" id="IPR037069">
    <property type="entry name" value="AcylCoA_DH/ox_N_sf"/>
</dbReference>
<dbReference type="PANTHER" id="PTHR48083:SF13">
    <property type="entry name" value="ACYL-COA DEHYDROGENASE FAMILY MEMBER 11"/>
    <property type="match status" value="1"/>
</dbReference>
<feature type="domain" description="Acyl-CoA oxidase/dehydrogenase middle" evidence="8">
    <location>
        <begin position="133"/>
        <end position="232"/>
    </location>
</feature>
<keyword evidence="5 6" id="KW-0560">Oxidoreductase</keyword>
<dbReference type="InterPro" id="IPR050741">
    <property type="entry name" value="Acyl-CoA_dehydrogenase"/>
</dbReference>
<dbReference type="InterPro" id="IPR006091">
    <property type="entry name" value="Acyl-CoA_Oxase/DH_mid-dom"/>
</dbReference>
<keyword evidence="3 6" id="KW-0285">Flavoprotein</keyword>
<gene>
    <name evidence="9" type="ORF">ACFQS9_01180</name>
</gene>
<evidence type="ECO:0000259" key="8">
    <source>
        <dbReference type="Pfam" id="PF02770"/>
    </source>
</evidence>
<evidence type="ECO:0000313" key="9">
    <source>
        <dbReference type="EMBL" id="MFC7446494.1"/>
    </source>
</evidence>
<dbReference type="PANTHER" id="PTHR48083">
    <property type="entry name" value="MEDIUM-CHAIN SPECIFIC ACYL-COA DEHYDROGENASE, MITOCHONDRIAL-RELATED"/>
    <property type="match status" value="1"/>
</dbReference>
<feature type="domain" description="Acyl-CoA dehydrogenase/oxidase C-terminal" evidence="7">
    <location>
        <begin position="247"/>
        <end position="396"/>
    </location>
</feature>
<evidence type="ECO:0000256" key="1">
    <source>
        <dbReference type="ARBA" id="ARBA00001974"/>
    </source>
</evidence>
<evidence type="ECO:0000259" key="7">
    <source>
        <dbReference type="Pfam" id="PF00441"/>
    </source>
</evidence>
<dbReference type="Gene3D" id="2.40.110.10">
    <property type="entry name" value="Butyryl-CoA Dehydrogenase, subunit A, domain 2"/>
    <property type="match status" value="1"/>
</dbReference>
<evidence type="ECO:0000256" key="6">
    <source>
        <dbReference type="RuleBase" id="RU362125"/>
    </source>
</evidence>
<dbReference type="SUPFAM" id="SSF56645">
    <property type="entry name" value="Acyl-CoA dehydrogenase NM domain-like"/>
    <property type="match status" value="1"/>
</dbReference>
<accession>A0ABW2RSG2</accession>